<organism evidence="2 3">
    <name type="scientific">Phenylobacterium kunshanense</name>
    <dbReference type="NCBI Taxonomy" id="1445034"/>
    <lineage>
        <taxon>Bacteria</taxon>
        <taxon>Pseudomonadati</taxon>
        <taxon>Pseudomonadota</taxon>
        <taxon>Alphaproteobacteria</taxon>
        <taxon>Caulobacterales</taxon>
        <taxon>Caulobacteraceae</taxon>
        <taxon>Phenylobacterium</taxon>
    </lineage>
</organism>
<feature type="domain" description="Peptidase M24" evidence="1">
    <location>
        <begin position="192"/>
        <end position="389"/>
    </location>
</feature>
<dbReference type="SUPFAM" id="SSF55920">
    <property type="entry name" value="Creatinase/aminopeptidase"/>
    <property type="match status" value="1"/>
</dbReference>
<gene>
    <name evidence="2" type="ORF">DJ019_06835</name>
</gene>
<protein>
    <submittedName>
        <fullName evidence="2">Xaa-Pro aminopeptidase</fullName>
    </submittedName>
</protein>
<evidence type="ECO:0000259" key="1">
    <source>
        <dbReference type="Pfam" id="PF00557"/>
    </source>
</evidence>
<proteinExistence type="predicted"/>
<dbReference type="Proteomes" id="UP000249524">
    <property type="component" value="Unassembled WGS sequence"/>
</dbReference>
<accession>A0A328BN59</accession>
<dbReference type="InterPro" id="IPR000994">
    <property type="entry name" value="Pept_M24"/>
</dbReference>
<keyword evidence="3" id="KW-1185">Reference proteome</keyword>
<dbReference type="InterPro" id="IPR036005">
    <property type="entry name" value="Creatinase/aminopeptidase-like"/>
</dbReference>
<dbReference type="GO" id="GO:0004177">
    <property type="term" value="F:aminopeptidase activity"/>
    <property type="evidence" value="ECO:0007669"/>
    <property type="project" value="UniProtKB-KW"/>
</dbReference>
<name>A0A328BN59_9CAUL</name>
<evidence type="ECO:0000313" key="2">
    <source>
        <dbReference type="EMBL" id="RAK67901.1"/>
    </source>
</evidence>
<comment type="caution">
    <text evidence="2">The sequence shown here is derived from an EMBL/GenBank/DDBJ whole genome shotgun (WGS) entry which is preliminary data.</text>
</comment>
<dbReference type="EMBL" id="QFYS01000002">
    <property type="protein sequence ID" value="RAK67901.1"/>
    <property type="molecule type" value="Genomic_DNA"/>
</dbReference>
<dbReference type="OrthoDB" id="9765815at2"/>
<keyword evidence="2" id="KW-0031">Aminopeptidase</keyword>
<keyword evidence="2" id="KW-0645">Protease</keyword>
<dbReference type="AlphaFoldDB" id="A0A328BN59"/>
<evidence type="ECO:0000313" key="3">
    <source>
        <dbReference type="Proteomes" id="UP000249524"/>
    </source>
</evidence>
<keyword evidence="2" id="KW-0378">Hydrolase</keyword>
<dbReference type="Gene3D" id="3.90.230.10">
    <property type="entry name" value="Creatinase/methionine aminopeptidase superfamily"/>
    <property type="match status" value="1"/>
</dbReference>
<dbReference type="Pfam" id="PF00557">
    <property type="entry name" value="Peptidase_M24"/>
    <property type="match status" value="1"/>
</dbReference>
<sequence length="423" mass="46319">MSQVEAAHPALPPLLTLRDRAAVEDALLTERLQTVVPRLMREEGIDMWVLVAREYLEDPVLATMLDAKSLRARRRTILVFFDPGEGRPVERLTVSRYGLPGMFEGAWKPEQQPDQWKALGDLIAAKNPKKIALNVSALTAFGDGLTVSQRDGLMAALPAPYRDRIVSGERLSVGWLESRIPAEMKLYPGVVRLAHAVLAEGLSGQVIKPGVTTTDDVAWYLRERLSRLGVATWFHPSVGVQRQGAKGMLDGDTVIQKGDLVWTDFGVTYLRLNTDTQHLAYVLKDGETEAPAGLRAGLAAANRVQDAVTASFKVGLSGNDILAAARAKAIAQGLDPSIYSHPLGYHGHGAGPAIGFWDNQNGDERGAAKVFAHTVWSIELTATHAVPEWDGQKVAFRTEEDAYFDGKEVRYLDGRQTELTLIR</sequence>
<reference evidence="2 3" key="1">
    <citation type="submission" date="2018-05" db="EMBL/GenBank/DDBJ databases">
        <authorList>
            <person name="Lanie J.A."/>
            <person name="Ng W.-L."/>
            <person name="Kazmierczak K.M."/>
            <person name="Andrzejewski T.M."/>
            <person name="Davidsen T.M."/>
            <person name="Wayne K.J."/>
            <person name="Tettelin H."/>
            <person name="Glass J.I."/>
            <person name="Rusch D."/>
            <person name="Podicherti R."/>
            <person name="Tsui H.-C.T."/>
            <person name="Winkler M.E."/>
        </authorList>
    </citation>
    <scope>NUCLEOTIDE SEQUENCE [LARGE SCALE GENOMIC DNA]</scope>
    <source>
        <strain evidence="2 3">BUT-10</strain>
    </source>
</reference>